<accession>A0AAX4JD30</accession>
<name>A0AAX4JD30_9MICR</name>
<dbReference type="KEGG" id="vnx:VNE69_06216"/>
<dbReference type="EMBL" id="CP142731">
    <property type="protein sequence ID" value="WUR03903.1"/>
    <property type="molecule type" value="Genomic_DNA"/>
</dbReference>
<dbReference type="Proteomes" id="UP001334084">
    <property type="component" value="Chromosome 6"/>
</dbReference>
<organism evidence="1 2">
    <name type="scientific">Vairimorpha necatrix</name>
    <dbReference type="NCBI Taxonomy" id="6039"/>
    <lineage>
        <taxon>Eukaryota</taxon>
        <taxon>Fungi</taxon>
        <taxon>Fungi incertae sedis</taxon>
        <taxon>Microsporidia</taxon>
        <taxon>Nosematidae</taxon>
        <taxon>Vairimorpha</taxon>
    </lineage>
</organism>
<keyword evidence="2" id="KW-1185">Reference proteome</keyword>
<dbReference type="GeneID" id="90541713"/>
<evidence type="ECO:0000313" key="2">
    <source>
        <dbReference type="Proteomes" id="UP001334084"/>
    </source>
</evidence>
<dbReference type="AlphaFoldDB" id="A0AAX4JD30"/>
<proteinExistence type="predicted"/>
<gene>
    <name evidence="1" type="ORF">VNE69_06216</name>
</gene>
<sequence length="328" mass="39227">MHFLFNFIKCTQYKYDENIVENVIMQKSEDHLNFFTTNENSNLIYNFDKNLSSQNLEHFDYDCDDPTYLKKDVLLGQKLNDDRTIKNQSNQSIGEVFLNMDLETGELEELFCFETNINQLEESNTLTNNENINPFAKLLECKIQIKNFIERQRLILSKKSQAYPIIRMTPEKEALIRNYNRLIYCFKKDFIYNLNNRKLTKLSKIIKNINVSDETKKIIIEFLDVFKLFVSAYDKRKNFLQRKFLIIKNLVEIIRYNIEIMSIFNYIPIIETFENIDKHVRLKEYESDKNKEEVISILNSIKTSLHILCDKSCEIKKVYEKCIEILLE</sequence>
<protein>
    <submittedName>
        <fullName evidence="1">Uncharacterized protein</fullName>
    </submittedName>
</protein>
<reference evidence="1" key="1">
    <citation type="journal article" date="2024" name="BMC Genomics">
        <title>Functional annotation of a divergent genome using sequence and structure-based similarity.</title>
        <authorList>
            <person name="Svedberg D."/>
            <person name="Winiger R.R."/>
            <person name="Berg A."/>
            <person name="Sharma H."/>
            <person name="Tellgren-Roth C."/>
            <person name="Debrunner-Vossbrinck B.A."/>
            <person name="Vossbrinck C.R."/>
            <person name="Barandun J."/>
        </authorList>
    </citation>
    <scope>NUCLEOTIDE SEQUENCE</scope>
    <source>
        <strain evidence="1">Illinois isolate</strain>
    </source>
</reference>
<evidence type="ECO:0000313" key="1">
    <source>
        <dbReference type="EMBL" id="WUR03903.1"/>
    </source>
</evidence>
<dbReference type="RefSeq" id="XP_065330048.1">
    <property type="nucleotide sequence ID" value="XM_065473976.1"/>
</dbReference>